<evidence type="ECO:0000313" key="6">
    <source>
        <dbReference type="Proteomes" id="UP000007801"/>
    </source>
</evidence>
<feature type="domain" description="VM" evidence="4">
    <location>
        <begin position="133"/>
        <end position="170"/>
    </location>
</feature>
<dbReference type="eggNOG" id="ENOG502T8PE">
    <property type="taxonomic scope" value="Eukaryota"/>
</dbReference>
<protein>
    <recommendedName>
        <fullName evidence="4">VM domain-containing protein</fullName>
    </recommendedName>
</protein>
<dbReference type="EMBL" id="CH902624">
    <property type="protein sequence ID" value="EDV33174.2"/>
    <property type="molecule type" value="Genomic_DNA"/>
</dbReference>
<evidence type="ECO:0000256" key="1">
    <source>
        <dbReference type="ARBA" id="ARBA00004613"/>
    </source>
</evidence>
<dbReference type="GO" id="GO:0005576">
    <property type="term" value="C:extracellular region"/>
    <property type="evidence" value="ECO:0007669"/>
    <property type="project" value="UniProtKB-SubCell"/>
</dbReference>
<keyword evidence="6" id="KW-1185">Reference proteome</keyword>
<dbReference type="PROSITE" id="PS51137">
    <property type="entry name" value="VM"/>
    <property type="match status" value="1"/>
</dbReference>
<gene>
    <name evidence="5" type="primary">Dana\GF21650</name>
    <name evidence="5" type="synonym">dana_GLEANR_534</name>
    <name evidence="5" type="ORF">GF21650</name>
</gene>
<dbReference type="Pfam" id="PF10542">
    <property type="entry name" value="Vitelline_membr"/>
    <property type="match status" value="1"/>
</dbReference>
<keyword evidence="3" id="KW-0732">Signal</keyword>
<dbReference type="Proteomes" id="UP000007801">
    <property type="component" value="Unassembled WGS sequence"/>
</dbReference>
<name>B3MVA9_DROAN</name>
<dbReference type="FunCoup" id="B3MVA9">
    <property type="interactions" value="7"/>
</dbReference>
<evidence type="ECO:0000313" key="5">
    <source>
        <dbReference type="EMBL" id="EDV33174.2"/>
    </source>
</evidence>
<dbReference type="CTD" id="34758"/>
<dbReference type="InParanoid" id="B3MVA9"/>
<dbReference type="KEGG" id="dan:6504322"/>
<comment type="subcellular location">
    <subcellularLocation>
        <location evidence="1">Secreted</location>
    </subcellularLocation>
</comment>
<dbReference type="GeneID" id="6504322"/>
<keyword evidence="2" id="KW-0964">Secreted</keyword>
<reference evidence="5 6" key="1">
    <citation type="journal article" date="2007" name="Nature">
        <title>Evolution of genes and genomes on the Drosophila phylogeny.</title>
        <authorList>
            <consortium name="Drosophila 12 Genomes Consortium"/>
            <person name="Clark A.G."/>
            <person name="Eisen M.B."/>
            <person name="Smith D.R."/>
            <person name="Bergman C.M."/>
            <person name="Oliver B."/>
            <person name="Markow T.A."/>
            <person name="Kaufman T.C."/>
            <person name="Kellis M."/>
            <person name="Gelbart W."/>
            <person name="Iyer V.N."/>
            <person name="Pollard D.A."/>
            <person name="Sackton T.B."/>
            <person name="Larracuente A.M."/>
            <person name="Singh N.D."/>
            <person name="Abad J.P."/>
            <person name="Abt D.N."/>
            <person name="Adryan B."/>
            <person name="Aguade M."/>
            <person name="Akashi H."/>
            <person name="Anderson W.W."/>
            <person name="Aquadro C.F."/>
            <person name="Ardell D.H."/>
            <person name="Arguello R."/>
            <person name="Artieri C.G."/>
            <person name="Barbash D.A."/>
            <person name="Barker D."/>
            <person name="Barsanti P."/>
            <person name="Batterham P."/>
            <person name="Batzoglou S."/>
            <person name="Begun D."/>
            <person name="Bhutkar A."/>
            <person name="Blanco E."/>
            <person name="Bosak S.A."/>
            <person name="Bradley R.K."/>
            <person name="Brand A.D."/>
            <person name="Brent M.R."/>
            <person name="Brooks A.N."/>
            <person name="Brown R.H."/>
            <person name="Butlin R.K."/>
            <person name="Caggese C."/>
            <person name="Calvi B.R."/>
            <person name="Bernardo de Carvalho A."/>
            <person name="Caspi A."/>
            <person name="Castrezana S."/>
            <person name="Celniker S.E."/>
            <person name="Chang J.L."/>
            <person name="Chapple C."/>
            <person name="Chatterji S."/>
            <person name="Chinwalla A."/>
            <person name="Civetta A."/>
            <person name="Clifton S.W."/>
            <person name="Comeron J.M."/>
            <person name="Costello J.C."/>
            <person name="Coyne J.A."/>
            <person name="Daub J."/>
            <person name="David R.G."/>
            <person name="Delcher A.L."/>
            <person name="Delehaunty K."/>
            <person name="Do C.B."/>
            <person name="Ebling H."/>
            <person name="Edwards K."/>
            <person name="Eickbush T."/>
            <person name="Evans J.D."/>
            <person name="Filipski A."/>
            <person name="Findeiss S."/>
            <person name="Freyhult E."/>
            <person name="Fulton L."/>
            <person name="Fulton R."/>
            <person name="Garcia A.C."/>
            <person name="Gardiner A."/>
            <person name="Garfield D.A."/>
            <person name="Garvin B.E."/>
            <person name="Gibson G."/>
            <person name="Gilbert D."/>
            <person name="Gnerre S."/>
            <person name="Godfrey J."/>
            <person name="Good R."/>
            <person name="Gotea V."/>
            <person name="Gravely B."/>
            <person name="Greenberg A.J."/>
            <person name="Griffiths-Jones S."/>
            <person name="Gross S."/>
            <person name="Guigo R."/>
            <person name="Gustafson E.A."/>
            <person name="Haerty W."/>
            <person name="Hahn M.W."/>
            <person name="Halligan D.L."/>
            <person name="Halpern A.L."/>
            <person name="Halter G.M."/>
            <person name="Han M.V."/>
            <person name="Heger A."/>
            <person name="Hillier L."/>
            <person name="Hinrichs A.S."/>
            <person name="Holmes I."/>
            <person name="Hoskins R.A."/>
            <person name="Hubisz M.J."/>
            <person name="Hultmark D."/>
            <person name="Huntley M.A."/>
            <person name="Jaffe D.B."/>
            <person name="Jagadeeshan S."/>
            <person name="Jeck W.R."/>
            <person name="Johnson J."/>
            <person name="Jones C.D."/>
            <person name="Jordan W.C."/>
            <person name="Karpen G.H."/>
            <person name="Kataoka E."/>
            <person name="Keightley P.D."/>
            <person name="Kheradpour P."/>
            <person name="Kirkness E.F."/>
            <person name="Koerich L.B."/>
            <person name="Kristiansen K."/>
            <person name="Kudrna D."/>
            <person name="Kulathinal R.J."/>
            <person name="Kumar S."/>
            <person name="Kwok R."/>
            <person name="Lander E."/>
            <person name="Langley C.H."/>
            <person name="Lapoint R."/>
            <person name="Lazzaro B.P."/>
            <person name="Lee S.J."/>
            <person name="Levesque L."/>
            <person name="Li R."/>
            <person name="Lin C.F."/>
            <person name="Lin M.F."/>
            <person name="Lindblad-Toh K."/>
            <person name="Llopart A."/>
            <person name="Long M."/>
            <person name="Low L."/>
            <person name="Lozovsky E."/>
            <person name="Lu J."/>
            <person name="Luo M."/>
            <person name="Machado C.A."/>
            <person name="Makalowski W."/>
            <person name="Marzo M."/>
            <person name="Matsuda M."/>
            <person name="Matzkin L."/>
            <person name="McAllister B."/>
            <person name="McBride C.S."/>
            <person name="McKernan B."/>
            <person name="McKernan K."/>
            <person name="Mendez-Lago M."/>
            <person name="Minx P."/>
            <person name="Mollenhauer M.U."/>
            <person name="Montooth K."/>
            <person name="Mount S.M."/>
            <person name="Mu X."/>
            <person name="Myers E."/>
            <person name="Negre B."/>
            <person name="Newfeld S."/>
            <person name="Nielsen R."/>
            <person name="Noor M.A."/>
            <person name="O'Grady P."/>
            <person name="Pachter L."/>
            <person name="Papaceit M."/>
            <person name="Parisi M.J."/>
            <person name="Parisi M."/>
            <person name="Parts L."/>
            <person name="Pedersen J.S."/>
            <person name="Pesole G."/>
            <person name="Phillippy A.M."/>
            <person name="Ponting C.P."/>
            <person name="Pop M."/>
            <person name="Porcelli D."/>
            <person name="Powell J.R."/>
            <person name="Prohaska S."/>
            <person name="Pruitt K."/>
            <person name="Puig M."/>
            <person name="Quesneville H."/>
            <person name="Ram K.R."/>
            <person name="Rand D."/>
            <person name="Rasmussen M.D."/>
            <person name="Reed L.K."/>
            <person name="Reenan R."/>
            <person name="Reily A."/>
            <person name="Remington K.A."/>
            <person name="Rieger T.T."/>
            <person name="Ritchie M.G."/>
            <person name="Robin C."/>
            <person name="Rogers Y.H."/>
            <person name="Rohde C."/>
            <person name="Rozas J."/>
            <person name="Rubenfield M.J."/>
            <person name="Ruiz A."/>
            <person name="Russo S."/>
            <person name="Salzberg S.L."/>
            <person name="Sanchez-Gracia A."/>
            <person name="Saranga D.J."/>
            <person name="Sato H."/>
            <person name="Schaeffer S.W."/>
            <person name="Schatz M.C."/>
            <person name="Schlenke T."/>
            <person name="Schwartz R."/>
            <person name="Segarra C."/>
            <person name="Singh R.S."/>
            <person name="Sirot L."/>
            <person name="Sirota M."/>
            <person name="Sisneros N.B."/>
            <person name="Smith C.D."/>
            <person name="Smith T.F."/>
            <person name="Spieth J."/>
            <person name="Stage D.E."/>
            <person name="Stark A."/>
            <person name="Stephan W."/>
            <person name="Strausberg R.L."/>
            <person name="Strempel S."/>
            <person name="Sturgill D."/>
            <person name="Sutton G."/>
            <person name="Sutton G.G."/>
            <person name="Tao W."/>
            <person name="Teichmann S."/>
            <person name="Tobari Y.N."/>
            <person name="Tomimura Y."/>
            <person name="Tsolas J.M."/>
            <person name="Valente V.L."/>
            <person name="Venter E."/>
            <person name="Venter J.C."/>
            <person name="Vicario S."/>
            <person name="Vieira F.G."/>
            <person name="Vilella A.J."/>
            <person name="Villasante A."/>
            <person name="Walenz B."/>
            <person name="Wang J."/>
            <person name="Wasserman M."/>
            <person name="Watts T."/>
            <person name="Wilson D."/>
            <person name="Wilson R.K."/>
            <person name="Wing R.A."/>
            <person name="Wolfner M.F."/>
            <person name="Wong A."/>
            <person name="Wong G.K."/>
            <person name="Wu C.I."/>
            <person name="Wu G."/>
            <person name="Yamamoto D."/>
            <person name="Yang H.P."/>
            <person name="Yang S.P."/>
            <person name="Yorke J.A."/>
            <person name="Yoshida K."/>
            <person name="Zdobnov E."/>
            <person name="Zhang P."/>
            <person name="Zhang Y."/>
            <person name="Zimin A.V."/>
            <person name="Baldwin J."/>
            <person name="Abdouelleil A."/>
            <person name="Abdulkadir J."/>
            <person name="Abebe A."/>
            <person name="Abera B."/>
            <person name="Abreu J."/>
            <person name="Acer S.C."/>
            <person name="Aftuck L."/>
            <person name="Alexander A."/>
            <person name="An P."/>
            <person name="Anderson E."/>
            <person name="Anderson S."/>
            <person name="Arachi H."/>
            <person name="Azer M."/>
            <person name="Bachantsang P."/>
            <person name="Barry A."/>
            <person name="Bayul T."/>
            <person name="Berlin A."/>
            <person name="Bessette D."/>
            <person name="Bloom T."/>
            <person name="Blye J."/>
            <person name="Boguslavskiy L."/>
            <person name="Bonnet C."/>
            <person name="Boukhgalter B."/>
            <person name="Bourzgui I."/>
            <person name="Brown A."/>
            <person name="Cahill P."/>
            <person name="Channer S."/>
            <person name="Cheshatsang Y."/>
            <person name="Chuda L."/>
            <person name="Citroen M."/>
            <person name="Collymore A."/>
            <person name="Cooke P."/>
            <person name="Costello M."/>
            <person name="D'Aco K."/>
            <person name="Daza R."/>
            <person name="De Haan G."/>
            <person name="DeGray S."/>
            <person name="DeMaso C."/>
            <person name="Dhargay N."/>
            <person name="Dooley K."/>
            <person name="Dooley E."/>
            <person name="Doricent M."/>
            <person name="Dorje P."/>
            <person name="Dorjee K."/>
            <person name="Dupes A."/>
            <person name="Elong R."/>
            <person name="Falk J."/>
            <person name="Farina A."/>
            <person name="Faro S."/>
            <person name="Ferguson D."/>
            <person name="Fisher S."/>
            <person name="Foley C.D."/>
            <person name="Franke A."/>
            <person name="Friedrich D."/>
            <person name="Gadbois L."/>
            <person name="Gearin G."/>
            <person name="Gearin C.R."/>
            <person name="Giannoukos G."/>
            <person name="Goode T."/>
            <person name="Graham J."/>
            <person name="Grandbois E."/>
            <person name="Grewal S."/>
            <person name="Gyaltsen K."/>
            <person name="Hafez N."/>
            <person name="Hagos B."/>
            <person name="Hall J."/>
            <person name="Henson C."/>
            <person name="Hollinger A."/>
            <person name="Honan T."/>
            <person name="Huard M.D."/>
            <person name="Hughes L."/>
            <person name="Hurhula B."/>
            <person name="Husby M.E."/>
            <person name="Kamat A."/>
            <person name="Kanga B."/>
            <person name="Kashin S."/>
            <person name="Khazanovich D."/>
            <person name="Kisner P."/>
            <person name="Lance K."/>
            <person name="Lara M."/>
            <person name="Lee W."/>
            <person name="Lennon N."/>
            <person name="Letendre F."/>
            <person name="LeVine R."/>
            <person name="Lipovsky A."/>
            <person name="Liu X."/>
            <person name="Liu J."/>
            <person name="Liu S."/>
            <person name="Lokyitsang T."/>
            <person name="Lokyitsang Y."/>
            <person name="Lubonja R."/>
            <person name="Lui A."/>
            <person name="MacDonald P."/>
            <person name="Magnisalis V."/>
            <person name="Maru K."/>
            <person name="Matthews C."/>
            <person name="McCusker W."/>
            <person name="McDonough S."/>
            <person name="Mehta T."/>
            <person name="Meldrim J."/>
            <person name="Meneus L."/>
            <person name="Mihai O."/>
            <person name="Mihalev A."/>
            <person name="Mihova T."/>
            <person name="Mittelman R."/>
            <person name="Mlenga V."/>
            <person name="Montmayeur A."/>
            <person name="Mulrain L."/>
            <person name="Navidi A."/>
            <person name="Naylor J."/>
            <person name="Negash T."/>
            <person name="Nguyen T."/>
            <person name="Nguyen N."/>
            <person name="Nicol R."/>
            <person name="Norbu C."/>
            <person name="Norbu N."/>
            <person name="Novod N."/>
            <person name="O'Neill B."/>
            <person name="Osman S."/>
            <person name="Markiewicz E."/>
            <person name="Oyono O.L."/>
            <person name="Patti C."/>
            <person name="Phunkhang P."/>
            <person name="Pierre F."/>
            <person name="Priest M."/>
            <person name="Raghuraman S."/>
            <person name="Rege F."/>
            <person name="Reyes R."/>
            <person name="Rise C."/>
            <person name="Rogov P."/>
            <person name="Ross K."/>
            <person name="Ryan E."/>
            <person name="Settipalli S."/>
            <person name="Shea T."/>
            <person name="Sherpa N."/>
            <person name="Shi L."/>
            <person name="Shih D."/>
            <person name="Sparrow T."/>
            <person name="Spaulding J."/>
            <person name="Stalker J."/>
            <person name="Stange-Thomann N."/>
            <person name="Stavropoulos S."/>
            <person name="Stone C."/>
            <person name="Strader C."/>
            <person name="Tesfaye S."/>
            <person name="Thomson T."/>
            <person name="Thoulutsang Y."/>
            <person name="Thoulutsang D."/>
            <person name="Topham K."/>
            <person name="Topping I."/>
            <person name="Tsamla T."/>
            <person name="Vassiliev H."/>
            <person name="Vo A."/>
            <person name="Wangchuk T."/>
            <person name="Wangdi T."/>
            <person name="Weiand M."/>
            <person name="Wilkinson J."/>
            <person name="Wilson A."/>
            <person name="Yadav S."/>
            <person name="Young G."/>
            <person name="Yu Q."/>
            <person name="Zembek L."/>
            <person name="Zhong D."/>
            <person name="Zimmer A."/>
            <person name="Zwirko Z."/>
            <person name="Jaffe D.B."/>
            <person name="Alvarez P."/>
            <person name="Brockman W."/>
            <person name="Butler J."/>
            <person name="Chin C."/>
            <person name="Gnerre S."/>
            <person name="Grabherr M."/>
            <person name="Kleber M."/>
            <person name="Mauceli E."/>
            <person name="MacCallum I."/>
        </authorList>
    </citation>
    <scope>NUCLEOTIDE SEQUENCE [LARGE SCALE GENOMIC DNA]</scope>
    <source>
        <strain evidence="6">Tucson 14024-0371.13</strain>
    </source>
</reference>
<accession>B3MVA9</accession>
<dbReference type="AlphaFoldDB" id="B3MVA9"/>
<evidence type="ECO:0000256" key="3">
    <source>
        <dbReference type="ARBA" id="ARBA00022729"/>
    </source>
</evidence>
<evidence type="ECO:0000259" key="4">
    <source>
        <dbReference type="PROSITE" id="PS51137"/>
    </source>
</evidence>
<dbReference type="InterPro" id="IPR013135">
    <property type="entry name" value="Vitelline_membr_Cys-rich-dom"/>
</dbReference>
<organism evidence="5 6">
    <name type="scientific">Drosophila ananassae</name>
    <name type="common">Fruit fly</name>
    <dbReference type="NCBI Taxonomy" id="7217"/>
    <lineage>
        <taxon>Eukaryota</taxon>
        <taxon>Metazoa</taxon>
        <taxon>Ecdysozoa</taxon>
        <taxon>Arthropoda</taxon>
        <taxon>Hexapoda</taxon>
        <taxon>Insecta</taxon>
        <taxon>Pterygota</taxon>
        <taxon>Neoptera</taxon>
        <taxon>Endopterygota</taxon>
        <taxon>Diptera</taxon>
        <taxon>Brachycera</taxon>
        <taxon>Muscomorpha</taxon>
        <taxon>Ephydroidea</taxon>
        <taxon>Drosophilidae</taxon>
        <taxon>Drosophila</taxon>
        <taxon>Sophophora</taxon>
    </lineage>
</organism>
<sequence length="183" mass="18936">MQKASVHTPIGLGGSSLGELKLGQCLDRQFSMQLSELSVYIKPTERSGKHHSLLPTSLRNHQSINMKCIAIVATFCLLAAYVAADKDDKMLGSSYGGGYGKPAAAPAYAAPAAPAYSAAPAAPAAPAYSAPVSIPAPPCPKNYLFSCQPNLAPVPCSAPAPSYGSAGAYSQYAPVYAHHAAQW</sequence>
<evidence type="ECO:0000256" key="2">
    <source>
        <dbReference type="ARBA" id="ARBA00022525"/>
    </source>
</evidence>
<proteinExistence type="predicted"/>
<dbReference type="HOGENOM" id="CLU_2040499_0_0_1"/>
<dbReference type="STRING" id="7217.B3MVA9"/>